<evidence type="ECO:0000313" key="3">
    <source>
        <dbReference type="EMBL" id="NEN80670.1"/>
    </source>
</evidence>
<accession>A0A6P0HRA4</accession>
<dbReference type="InterPro" id="IPR046281">
    <property type="entry name" value="DUF6318"/>
</dbReference>
<comment type="caution">
    <text evidence="3">The sequence shown here is derived from an EMBL/GenBank/DDBJ whole genome shotgun (WGS) entry which is preliminary data.</text>
</comment>
<feature type="region of interest" description="Disordered" evidence="1">
    <location>
        <begin position="23"/>
        <end position="56"/>
    </location>
</feature>
<dbReference type="EMBL" id="JAAGXA010000027">
    <property type="protein sequence ID" value="NEN80670.1"/>
    <property type="molecule type" value="Genomic_DNA"/>
</dbReference>
<dbReference type="Proteomes" id="UP000468687">
    <property type="component" value="Unassembled WGS sequence"/>
</dbReference>
<evidence type="ECO:0000259" key="2">
    <source>
        <dbReference type="Pfam" id="PF19843"/>
    </source>
</evidence>
<feature type="domain" description="DUF6318" evidence="2">
    <location>
        <begin position="57"/>
        <end position="129"/>
    </location>
</feature>
<feature type="compositionally biased region" description="Low complexity" evidence="1">
    <location>
        <begin position="29"/>
        <end position="44"/>
    </location>
</feature>
<evidence type="ECO:0000256" key="1">
    <source>
        <dbReference type="SAM" id="MobiDB-lite"/>
    </source>
</evidence>
<dbReference type="Pfam" id="PF19843">
    <property type="entry name" value="DUF6318"/>
    <property type="match status" value="1"/>
</dbReference>
<dbReference type="AlphaFoldDB" id="A0A6P0HRA4"/>
<organism evidence="3 4">
    <name type="scientific">Nocardioides zeae</name>
    <dbReference type="NCBI Taxonomy" id="1457234"/>
    <lineage>
        <taxon>Bacteria</taxon>
        <taxon>Bacillati</taxon>
        <taxon>Actinomycetota</taxon>
        <taxon>Actinomycetes</taxon>
        <taxon>Propionibacteriales</taxon>
        <taxon>Nocardioidaceae</taxon>
        <taxon>Nocardioides</taxon>
    </lineage>
</organism>
<reference evidence="3 4" key="1">
    <citation type="journal article" date="2014" name="Int. J. Syst. Evol. Microbiol.">
        <title>Nocardioides zeae sp. nov., isolated from the stem of Zea mays.</title>
        <authorList>
            <person name="Glaeser S.P."/>
            <person name="McInroy J.A."/>
            <person name="Busse H.J."/>
            <person name="Kampfer P."/>
        </authorList>
    </citation>
    <scope>NUCLEOTIDE SEQUENCE [LARGE SCALE GENOMIC DNA]</scope>
    <source>
        <strain evidence="3 4">JCM 30728</strain>
    </source>
</reference>
<protein>
    <recommendedName>
        <fullName evidence="2">DUF6318 domain-containing protein</fullName>
    </recommendedName>
</protein>
<gene>
    <name evidence="3" type="ORF">G3T38_20665</name>
</gene>
<keyword evidence="4" id="KW-1185">Reference proteome</keyword>
<evidence type="ECO:0000313" key="4">
    <source>
        <dbReference type="Proteomes" id="UP000468687"/>
    </source>
</evidence>
<dbReference type="RefSeq" id="WP_163774784.1">
    <property type="nucleotide sequence ID" value="NZ_JAAGXA010000027.1"/>
</dbReference>
<name>A0A6P0HRA4_9ACTN</name>
<proteinExistence type="predicted"/>
<sequence length="185" mass="18719">MQRRGGTLVGLVVGTSLLVACSDAGGEAEGPSSSPSSSSSSVSPGPGGGESSSAPVVPVLPEAARGDDDAAALAFVEHWVELVNYAAFSGDVSQIRRVTRAQCEVCESLYSSMDGRPLSSADGAWSTSGLTTRAPAPADPVAADVVVTGDIDISGSASSPFGSLALGLARENEEWSVAWLLTEQY</sequence>
<dbReference type="PROSITE" id="PS51257">
    <property type="entry name" value="PROKAR_LIPOPROTEIN"/>
    <property type="match status" value="1"/>
</dbReference>